<gene>
    <name evidence="2" type="ORF">GC096_06345</name>
</gene>
<evidence type="ECO:0000259" key="1">
    <source>
        <dbReference type="Pfam" id="PF00395"/>
    </source>
</evidence>
<sequence>MRTMNNIHLVVGATDMWYAPYLQAATEYGLVSGYENGKFGCRLFLMGNQD</sequence>
<name>A0ABX1X5H5_9BACL</name>
<dbReference type="InterPro" id="IPR001119">
    <property type="entry name" value="SLH_dom"/>
</dbReference>
<feature type="domain" description="SLH" evidence="1">
    <location>
        <begin position="14"/>
        <end position="40"/>
    </location>
</feature>
<dbReference type="Pfam" id="PF00395">
    <property type="entry name" value="SLH"/>
    <property type="match status" value="1"/>
</dbReference>
<dbReference type="Proteomes" id="UP000653578">
    <property type="component" value="Unassembled WGS sequence"/>
</dbReference>
<comment type="caution">
    <text evidence="2">The sequence shown here is derived from an EMBL/GenBank/DDBJ whole genome shotgun (WGS) entry which is preliminary data.</text>
</comment>
<evidence type="ECO:0000313" key="2">
    <source>
        <dbReference type="EMBL" id="NOU63644.1"/>
    </source>
</evidence>
<dbReference type="EMBL" id="WHNY01000019">
    <property type="protein sequence ID" value="NOU63644.1"/>
    <property type="molecule type" value="Genomic_DNA"/>
</dbReference>
<evidence type="ECO:0000313" key="3">
    <source>
        <dbReference type="Proteomes" id="UP000653578"/>
    </source>
</evidence>
<proteinExistence type="predicted"/>
<reference evidence="2 3" key="1">
    <citation type="submission" date="2019-10" db="EMBL/GenBank/DDBJ databases">
        <title>Description of Paenibacillus humi sp. nov.</title>
        <authorList>
            <person name="Carlier A."/>
            <person name="Qi S."/>
        </authorList>
    </citation>
    <scope>NUCLEOTIDE SEQUENCE [LARGE SCALE GENOMIC DNA]</scope>
    <source>
        <strain evidence="2 3">LMG 31461</strain>
    </source>
</reference>
<protein>
    <recommendedName>
        <fullName evidence="1">SLH domain-containing protein</fullName>
    </recommendedName>
</protein>
<keyword evidence="3" id="KW-1185">Reference proteome</keyword>
<accession>A0ABX1X5H5</accession>
<organism evidence="2 3">
    <name type="scientific">Paenibacillus plantarum</name>
    <dbReference type="NCBI Taxonomy" id="2654975"/>
    <lineage>
        <taxon>Bacteria</taxon>
        <taxon>Bacillati</taxon>
        <taxon>Bacillota</taxon>
        <taxon>Bacilli</taxon>
        <taxon>Bacillales</taxon>
        <taxon>Paenibacillaceae</taxon>
        <taxon>Paenibacillus</taxon>
    </lineage>
</organism>